<evidence type="ECO:0000313" key="3">
    <source>
        <dbReference type="EnsemblMetazoa" id="XP_022669711"/>
    </source>
</evidence>
<proteinExistence type="predicted"/>
<name>A0A7M7KRE8_VARDE</name>
<feature type="region of interest" description="Disordered" evidence="1">
    <location>
        <begin position="133"/>
        <end position="164"/>
    </location>
</feature>
<dbReference type="RefSeq" id="XP_022669692.1">
    <property type="nucleotide sequence ID" value="XM_022813957.1"/>
</dbReference>
<keyword evidence="4" id="KW-1185">Reference proteome</keyword>
<sequence length="275" mass="30220">MSYPPAWTEADENAESSKQNVHASIGPKTVSPIPESGSSEKVMDKAEQRSVSLNISESAEKAGIVTESMSHRRSVDLQRSADSQKLANVRKAADVQNSTDLRKSSGLETSSPVARTSNKSIGLRFSRILSASPASPKTNKFSGGKKSSPVQTEGNGTDNKRVLRDTQRKREKTWCLVVTLACCSLFGIAFILMVIYARQALLRSASTNVTKALLWTCEPTQPLPVLATPAYDTNRFFVEKYKGRAVTTQTFYNTQKSSLIERTNEPNSRENDHTN</sequence>
<feature type="compositionally biased region" description="Polar residues" evidence="1">
    <location>
        <begin position="148"/>
        <end position="157"/>
    </location>
</feature>
<protein>
    <submittedName>
        <fullName evidence="3">Uncharacterized protein</fullName>
    </submittedName>
</protein>
<dbReference type="InParanoid" id="A0A7M7KRE8"/>
<feature type="transmembrane region" description="Helical" evidence="2">
    <location>
        <begin position="174"/>
        <end position="197"/>
    </location>
</feature>
<keyword evidence="2" id="KW-0812">Transmembrane</keyword>
<dbReference type="EnsemblMetazoa" id="XM_022813957">
    <property type="protein sequence ID" value="XP_022669692"/>
    <property type="gene ID" value="LOC111253848"/>
</dbReference>
<dbReference type="RefSeq" id="XP_022669700.1">
    <property type="nucleotide sequence ID" value="XM_022813965.1"/>
</dbReference>
<feature type="region of interest" description="Disordered" evidence="1">
    <location>
        <begin position="1"/>
        <end position="115"/>
    </location>
</feature>
<keyword evidence="2" id="KW-1133">Transmembrane helix</keyword>
<evidence type="ECO:0000313" key="4">
    <source>
        <dbReference type="Proteomes" id="UP000594260"/>
    </source>
</evidence>
<dbReference type="RefSeq" id="XP_022669711.1">
    <property type="nucleotide sequence ID" value="XM_022813976.1"/>
</dbReference>
<dbReference type="Proteomes" id="UP000594260">
    <property type="component" value="Unplaced"/>
</dbReference>
<dbReference type="EnsemblMetazoa" id="XM_022813976">
    <property type="protein sequence ID" value="XP_022669711"/>
    <property type="gene ID" value="LOC111253848"/>
</dbReference>
<dbReference type="KEGG" id="vde:111253848"/>
<feature type="compositionally biased region" description="Polar residues" evidence="1">
    <location>
        <begin position="106"/>
        <end position="115"/>
    </location>
</feature>
<evidence type="ECO:0000256" key="1">
    <source>
        <dbReference type="SAM" id="MobiDB-lite"/>
    </source>
</evidence>
<evidence type="ECO:0000256" key="2">
    <source>
        <dbReference type="SAM" id="Phobius"/>
    </source>
</evidence>
<reference evidence="3" key="1">
    <citation type="submission" date="2021-01" db="UniProtKB">
        <authorList>
            <consortium name="EnsemblMetazoa"/>
        </authorList>
    </citation>
    <scope>IDENTIFICATION</scope>
</reference>
<accession>A0A7M7KRE8</accession>
<dbReference type="GeneID" id="111253848"/>
<organism evidence="3 4">
    <name type="scientific">Varroa destructor</name>
    <name type="common">Honeybee mite</name>
    <dbReference type="NCBI Taxonomy" id="109461"/>
    <lineage>
        <taxon>Eukaryota</taxon>
        <taxon>Metazoa</taxon>
        <taxon>Ecdysozoa</taxon>
        <taxon>Arthropoda</taxon>
        <taxon>Chelicerata</taxon>
        <taxon>Arachnida</taxon>
        <taxon>Acari</taxon>
        <taxon>Parasitiformes</taxon>
        <taxon>Mesostigmata</taxon>
        <taxon>Gamasina</taxon>
        <taxon>Dermanyssoidea</taxon>
        <taxon>Varroidae</taxon>
        <taxon>Varroa</taxon>
    </lineage>
</organism>
<keyword evidence="2" id="KW-0472">Membrane</keyword>
<dbReference type="EnsemblMetazoa" id="XM_022813965">
    <property type="protein sequence ID" value="XP_022669700"/>
    <property type="gene ID" value="LOC111253848"/>
</dbReference>
<dbReference type="AlphaFoldDB" id="A0A7M7KRE8"/>